<keyword evidence="1" id="KW-0472">Membrane</keyword>
<keyword evidence="1" id="KW-0812">Transmembrane</keyword>
<name>A0ABW4JK71_9BACL</name>
<sequence>MLIIESIVVALVIDWVAGMIGIPKLFLLGILSYLFGGFGLVLGVVSLVIYKFLQDNHIRVAVTLA</sequence>
<evidence type="ECO:0000313" key="3">
    <source>
        <dbReference type="Proteomes" id="UP001597079"/>
    </source>
</evidence>
<comment type="caution">
    <text evidence="2">The sequence shown here is derived from an EMBL/GenBank/DDBJ whole genome shotgun (WGS) entry which is preliminary data.</text>
</comment>
<organism evidence="2 3">
    <name type="scientific">Alicyclobacillus fodiniaquatilis</name>
    <dbReference type="NCBI Taxonomy" id="1661150"/>
    <lineage>
        <taxon>Bacteria</taxon>
        <taxon>Bacillati</taxon>
        <taxon>Bacillota</taxon>
        <taxon>Bacilli</taxon>
        <taxon>Bacillales</taxon>
        <taxon>Alicyclobacillaceae</taxon>
        <taxon>Alicyclobacillus</taxon>
    </lineage>
</organism>
<keyword evidence="1" id="KW-1133">Transmembrane helix</keyword>
<feature type="transmembrane region" description="Helical" evidence="1">
    <location>
        <begin position="33"/>
        <end position="53"/>
    </location>
</feature>
<dbReference type="Proteomes" id="UP001597079">
    <property type="component" value="Unassembled WGS sequence"/>
</dbReference>
<evidence type="ECO:0000256" key="1">
    <source>
        <dbReference type="SAM" id="Phobius"/>
    </source>
</evidence>
<evidence type="ECO:0000313" key="2">
    <source>
        <dbReference type="EMBL" id="MFD1676796.1"/>
    </source>
</evidence>
<protein>
    <submittedName>
        <fullName evidence="2">Uncharacterized protein</fullName>
    </submittedName>
</protein>
<reference evidence="3" key="1">
    <citation type="journal article" date="2019" name="Int. J. Syst. Evol. Microbiol.">
        <title>The Global Catalogue of Microorganisms (GCM) 10K type strain sequencing project: providing services to taxonomists for standard genome sequencing and annotation.</title>
        <authorList>
            <consortium name="The Broad Institute Genomics Platform"/>
            <consortium name="The Broad Institute Genome Sequencing Center for Infectious Disease"/>
            <person name="Wu L."/>
            <person name="Ma J."/>
        </authorList>
    </citation>
    <scope>NUCLEOTIDE SEQUENCE [LARGE SCALE GENOMIC DNA]</scope>
    <source>
        <strain evidence="3">CGMCC 1.12286</strain>
    </source>
</reference>
<gene>
    <name evidence="2" type="ORF">ACFSB2_19155</name>
</gene>
<accession>A0ABW4JK71</accession>
<feature type="transmembrane region" description="Helical" evidence="1">
    <location>
        <begin position="7"/>
        <end position="27"/>
    </location>
</feature>
<proteinExistence type="predicted"/>
<keyword evidence="3" id="KW-1185">Reference proteome</keyword>
<dbReference type="EMBL" id="JBHUCX010000075">
    <property type="protein sequence ID" value="MFD1676796.1"/>
    <property type="molecule type" value="Genomic_DNA"/>
</dbReference>
<dbReference type="RefSeq" id="WP_377944702.1">
    <property type="nucleotide sequence ID" value="NZ_JBHUCX010000075.1"/>
</dbReference>